<gene>
    <name evidence="1" type="ORF">SNE25_08935</name>
</gene>
<protein>
    <submittedName>
        <fullName evidence="1">Uncharacterized protein</fullName>
    </submittedName>
</protein>
<organism evidence="1 2">
    <name type="scientific">Mucilaginibacter sabulilitoris</name>
    <dbReference type="NCBI Taxonomy" id="1173583"/>
    <lineage>
        <taxon>Bacteria</taxon>
        <taxon>Pseudomonadati</taxon>
        <taxon>Bacteroidota</taxon>
        <taxon>Sphingobacteriia</taxon>
        <taxon>Sphingobacteriales</taxon>
        <taxon>Sphingobacteriaceae</taxon>
        <taxon>Mucilaginibacter</taxon>
    </lineage>
</organism>
<keyword evidence="2" id="KW-1185">Reference proteome</keyword>
<proteinExistence type="predicted"/>
<dbReference type="Proteomes" id="UP001324380">
    <property type="component" value="Chromosome"/>
</dbReference>
<accession>A0ABZ0TR94</accession>
<dbReference type="EMBL" id="CP139558">
    <property type="protein sequence ID" value="WPU95642.1"/>
    <property type="molecule type" value="Genomic_DNA"/>
</dbReference>
<evidence type="ECO:0000313" key="2">
    <source>
        <dbReference type="Proteomes" id="UP001324380"/>
    </source>
</evidence>
<name>A0ABZ0TR94_9SPHI</name>
<evidence type="ECO:0000313" key="1">
    <source>
        <dbReference type="EMBL" id="WPU95642.1"/>
    </source>
</evidence>
<sequence>MKIMDYQREMSVGLIDQFAEKKVREQLKNVQWMLKPVSVKKTLRSLPATAGRRL</sequence>
<reference evidence="1 2" key="1">
    <citation type="submission" date="2023-11" db="EMBL/GenBank/DDBJ databases">
        <title>Analysis of the Genomes of Mucilaginibacter gossypii cycad 4 and M. sabulilitoris SNA2: microbes with the potential for plant growth promotion.</title>
        <authorList>
            <person name="Hirsch A.M."/>
            <person name="Humm E."/>
            <person name="Rubbi M."/>
            <person name="Del Vecchio G."/>
            <person name="Ha S.M."/>
            <person name="Pellegrini M."/>
            <person name="Gunsalus R.P."/>
        </authorList>
    </citation>
    <scope>NUCLEOTIDE SEQUENCE [LARGE SCALE GENOMIC DNA]</scope>
    <source>
        <strain evidence="1 2">SNA2</strain>
    </source>
</reference>
<dbReference type="RefSeq" id="WP_321564748.1">
    <property type="nucleotide sequence ID" value="NZ_CP139558.1"/>
</dbReference>